<feature type="region of interest" description="Disordered" evidence="2">
    <location>
        <begin position="180"/>
        <end position="224"/>
    </location>
</feature>
<feature type="region of interest" description="Disordered" evidence="2">
    <location>
        <begin position="344"/>
        <end position="377"/>
    </location>
</feature>
<feature type="coiled-coil region" evidence="1">
    <location>
        <begin position="254"/>
        <end position="286"/>
    </location>
</feature>
<sequence>MIVQAQEEIGKGIKVPTDPQHTPTIILPSTLQPSRKQKPRKTKRKDIQVHQLSVPTESVADEAVDEEMDDILERATTTATSLDAKQDMGNISKTQSMATPNESSSQGTDSGGGPRCQEAMGDTSAHTRNVDANNDLQGEEVVVEQVVVADKEPSVDDAHVSVAATNVTIDDITLAKALEDLKTSKPKNRGIVIQDHKESSESRTTTTTSSKKSQDKGKAKMIKEPMKLKKKDQILFDEEVARKLQKDINEQERLAKLDANYQLAERMQAEEQQELNEEEREKLLMKLLEKRRKLFAVKRAEEKRNRPPTKAQQRSPMSMKRINTFVDFRTKLVEECLKKVEAEIKQEDSSKRAGDEIEQETAEKQNIIKDKETANLK</sequence>
<feature type="compositionally biased region" description="Basic residues" evidence="2">
    <location>
        <begin position="35"/>
        <end position="44"/>
    </location>
</feature>
<feature type="compositionally biased region" description="Polar residues" evidence="2">
    <location>
        <begin position="19"/>
        <end position="34"/>
    </location>
</feature>
<organism evidence="3">
    <name type="scientific">Tanacetum cinerariifolium</name>
    <name type="common">Dalmatian daisy</name>
    <name type="synonym">Chrysanthemum cinerariifolium</name>
    <dbReference type="NCBI Taxonomy" id="118510"/>
    <lineage>
        <taxon>Eukaryota</taxon>
        <taxon>Viridiplantae</taxon>
        <taxon>Streptophyta</taxon>
        <taxon>Embryophyta</taxon>
        <taxon>Tracheophyta</taxon>
        <taxon>Spermatophyta</taxon>
        <taxon>Magnoliopsida</taxon>
        <taxon>eudicotyledons</taxon>
        <taxon>Gunneridae</taxon>
        <taxon>Pentapetalae</taxon>
        <taxon>asterids</taxon>
        <taxon>campanulids</taxon>
        <taxon>Asterales</taxon>
        <taxon>Asteraceae</taxon>
        <taxon>Asteroideae</taxon>
        <taxon>Anthemideae</taxon>
        <taxon>Anthemidinae</taxon>
        <taxon>Tanacetum</taxon>
    </lineage>
</organism>
<feature type="compositionally biased region" description="Low complexity" evidence="2">
    <location>
        <begin position="202"/>
        <end position="211"/>
    </location>
</feature>
<feature type="compositionally biased region" description="Acidic residues" evidence="2">
    <location>
        <begin position="59"/>
        <end position="70"/>
    </location>
</feature>
<dbReference type="AlphaFoldDB" id="A0A6L2LK82"/>
<evidence type="ECO:0000256" key="1">
    <source>
        <dbReference type="SAM" id="Coils"/>
    </source>
</evidence>
<accession>A0A6L2LK82</accession>
<feature type="compositionally biased region" description="Basic and acidic residues" evidence="2">
    <location>
        <begin position="212"/>
        <end position="224"/>
    </location>
</feature>
<feature type="region of interest" description="Disordered" evidence="2">
    <location>
        <begin position="1"/>
        <end position="138"/>
    </location>
</feature>
<feature type="region of interest" description="Disordered" evidence="2">
    <location>
        <begin position="298"/>
        <end position="321"/>
    </location>
</feature>
<proteinExistence type="predicted"/>
<comment type="caution">
    <text evidence="3">The sequence shown here is derived from an EMBL/GenBank/DDBJ whole genome shotgun (WGS) entry which is preliminary data.</text>
</comment>
<feature type="compositionally biased region" description="Polar residues" evidence="2">
    <location>
        <begin position="124"/>
        <end position="136"/>
    </location>
</feature>
<keyword evidence="1" id="KW-0175">Coiled coil</keyword>
<name>A0A6L2LK82_TANCI</name>
<evidence type="ECO:0000256" key="2">
    <source>
        <dbReference type="SAM" id="MobiDB-lite"/>
    </source>
</evidence>
<evidence type="ECO:0000313" key="3">
    <source>
        <dbReference type="EMBL" id="GEU62236.1"/>
    </source>
</evidence>
<gene>
    <name evidence="3" type="ORF">Tci_034214</name>
</gene>
<feature type="compositionally biased region" description="Polar residues" evidence="2">
    <location>
        <begin position="75"/>
        <end position="108"/>
    </location>
</feature>
<reference evidence="3" key="1">
    <citation type="journal article" date="2019" name="Sci. Rep.">
        <title>Draft genome of Tanacetum cinerariifolium, the natural source of mosquito coil.</title>
        <authorList>
            <person name="Yamashiro T."/>
            <person name="Shiraishi A."/>
            <person name="Satake H."/>
            <person name="Nakayama K."/>
        </authorList>
    </citation>
    <scope>NUCLEOTIDE SEQUENCE</scope>
</reference>
<dbReference type="EMBL" id="BKCJ010004640">
    <property type="protein sequence ID" value="GEU62236.1"/>
    <property type="molecule type" value="Genomic_DNA"/>
</dbReference>
<protein>
    <submittedName>
        <fullName evidence="3">Uncharacterized protein</fullName>
    </submittedName>
</protein>